<keyword evidence="4" id="KW-0539">Nucleus</keyword>
<comment type="subcellular location">
    <subcellularLocation>
        <location evidence="1">Nucleus</location>
    </subcellularLocation>
</comment>
<evidence type="ECO:0000313" key="10">
    <source>
        <dbReference type="Proteomes" id="UP000039324"/>
    </source>
</evidence>
<dbReference type="GO" id="GO:0001002">
    <property type="term" value="F:RNA polymerase III type 1 promoter sequence-specific DNA binding"/>
    <property type="evidence" value="ECO:0007669"/>
    <property type="project" value="TreeGrafter"/>
</dbReference>
<dbReference type="OrthoDB" id="5598268at2759"/>
<gene>
    <name evidence="8" type="ORF">PBRA_003345</name>
    <name evidence="9" type="ORF">PLBR_LOCUS6913</name>
</gene>
<evidence type="ECO:0000256" key="5">
    <source>
        <dbReference type="SAM" id="MobiDB-lite"/>
    </source>
</evidence>
<sequence length="440" mass="48763">MSSVELTVPDDRQLVAVEVPGRVDNVGNAVQALGGMDAIAEAFSGAGPGLTLALRPDDPYEIRLDGAVHDSTTLLLAVRRNAPPVVVGRVRRQIRFDGLADFQVVDDGSQDLAPPIAFSHVVAPREYRFLDQSTATQEKRIKSRLEDHFKRFSRFALLPFESAAVPSAPEAGSFSASDKALSHPVTTLLKQEFESRPVISKRRLLYTMQQLNQDRRSVLRYVHSVAYRFSGGPWRGLWCRYGYDPRRDPSSLPYQCIDVRIRDDLLLMEAANRTEPIADDDEEAVPAPAPGTKRRKRVFNGLNPSHPDVKLVVLPTDIDFSAPPRRVFSLYQLCDLSGPELQSVVLRMRPTAMCTKRHGWANPADIADLRAAMRSRIDAWTRLAAQRAQSSSASWQKLLHDAAGAAAAAHADDDFPADHDGLELDDSEEATSPDEFEVYD</sequence>
<organism evidence="8 10">
    <name type="scientific">Plasmodiophora brassicae</name>
    <name type="common">Clubroot disease agent</name>
    <dbReference type="NCBI Taxonomy" id="37360"/>
    <lineage>
        <taxon>Eukaryota</taxon>
        <taxon>Sar</taxon>
        <taxon>Rhizaria</taxon>
        <taxon>Endomyxa</taxon>
        <taxon>Phytomyxea</taxon>
        <taxon>Plasmodiophorida</taxon>
        <taxon>Plasmodiophoridae</taxon>
        <taxon>Plasmodiophora</taxon>
    </lineage>
</organism>
<name>A0A0G4J804_PLABS</name>
<dbReference type="Pfam" id="PF09734">
    <property type="entry name" value="Tau95"/>
    <property type="match status" value="1"/>
</dbReference>
<dbReference type="OMA" id="EANENQN"/>
<evidence type="ECO:0000313" key="11">
    <source>
        <dbReference type="Proteomes" id="UP000290189"/>
    </source>
</evidence>
<protein>
    <recommendedName>
        <fullName evidence="12">Transcription factor IIIC subunit 5 HTH domain-containing protein</fullName>
    </recommendedName>
</protein>
<dbReference type="Gene3D" id="3.30.200.160">
    <property type="entry name" value="TFIIIC, subcomplex tauA, subunit Sfc1, barrel domain"/>
    <property type="match status" value="1"/>
</dbReference>
<geneLocation type="mitochondrion" evidence="9"/>
<feature type="domain" description="Transcription factor IIIC subunit Tfc1/Sfc1 triple barrel" evidence="7">
    <location>
        <begin position="15"/>
        <end position="80"/>
    </location>
</feature>
<evidence type="ECO:0008006" key="12">
    <source>
        <dbReference type="Google" id="ProtNLM"/>
    </source>
</evidence>
<evidence type="ECO:0000256" key="3">
    <source>
        <dbReference type="ARBA" id="ARBA00023163"/>
    </source>
</evidence>
<feature type="compositionally biased region" description="Acidic residues" evidence="5">
    <location>
        <begin position="423"/>
        <end position="440"/>
    </location>
</feature>
<feature type="compositionally biased region" description="Basic and acidic residues" evidence="5">
    <location>
        <begin position="410"/>
        <end position="422"/>
    </location>
</feature>
<dbReference type="PANTHER" id="PTHR13230:SF5">
    <property type="entry name" value="GENERAL TRANSCRIPTION FACTOR 3C POLYPEPTIDE 5"/>
    <property type="match status" value="1"/>
</dbReference>
<dbReference type="InterPro" id="IPR019136">
    <property type="entry name" value="TF_IIIC_su-5_HTH"/>
</dbReference>
<accession>A0A0G4J804</accession>
<evidence type="ECO:0000259" key="6">
    <source>
        <dbReference type="Pfam" id="PF09734"/>
    </source>
</evidence>
<dbReference type="GO" id="GO:0000127">
    <property type="term" value="C:transcription factor TFIIIC complex"/>
    <property type="evidence" value="ECO:0007669"/>
    <property type="project" value="InterPro"/>
</dbReference>
<dbReference type="InterPro" id="IPR041499">
    <property type="entry name" value="Tfc1/Sfc1_N"/>
</dbReference>
<feature type="region of interest" description="Disordered" evidence="5">
    <location>
        <begin position="409"/>
        <end position="440"/>
    </location>
</feature>
<dbReference type="Pfam" id="PF17682">
    <property type="entry name" value="Tau95_N"/>
    <property type="match status" value="1"/>
</dbReference>
<dbReference type="AlphaFoldDB" id="A0A0G4J804"/>
<dbReference type="Proteomes" id="UP000039324">
    <property type="component" value="Unassembled WGS sequence"/>
</dbReference>
<dbReference type="PANTHER" id="PTHR13230">
    <property type="entry name" value="GENERAL TRANSCRIPTION FACTOR IIIC, POLYPEPTIDE 5"/>
    <property type="match status" value="1"/>
</dbReference>
<dbReference type="GO" id="GO:0006384">
    <property type="term" value="P:transcription initiation at RNA polymerase III promoter"/>
    <property type="evidence" value="ECO:0007669"/>
    <property type="project" value="InterPro"/>
</dbReference>
<dbReference type="STRING" id="37360.A0A0G4J804"/>
<evidence type="ECO:0000256" key="2">
    <source>
        <dbReference type="ARBA" id="ARBA00023125"/>
    </source>
</evidence>
<evidence type="ECO:0000313" key="8">
    <source>
        <dbReference type="EMBL" id="CEP03738.1"/>
    </source>
</evidence>
<evidence type="ECO:0000313" key="9">
    <source>
        <dbReference type="EMBL" id="SPQ99698.1"/>
    </source>
</evidence>
<dbReference type="GO" id="GO:0001003">
    <property type="term" value="F:RNA polymerase III type 2 promoter sequence-specific DNA binding"/>
    <property type="evidence" value="ECO:0007669"/>
    <property type="project" value="TreeGrafter"/>
</dbReference>
<keyword evidence="3" id="KW-0804">Transcription</keyword>
<keyword evidence="2" id="KW-0238">DNA-binding</keyword>
<evidence type="ECO:0000256" key="1">
    <source>
        <dbReference type="ARBA" id="ARBA00004123"/>
    </source>
</evidence>
<reference evidence="8 10" key="1">
    <citation type="submission" date="2015-02" db="EMBL/GenBank/DDBJ databases">
        <authorList>
            <person name="Chooi Y.-H."/>
        </authorList>
    </citation>
    <scope>NUCLEOTIDE SEQUENCE [LARGE SCALE GENOMIC DNA]</scope>
    <source>
        <strain evidence="8">E3</strain>
    </source>
</reference>
<evidence type="ECO:0000259" key="7">
    <source>
        <dbReference type="Pfam" id="PF17682"/>
    </source>
</evidence>
<dbReference type="GO" id="GO:0005634">
    <property type="term" value="C:nucleus"/>
    <property type="evidence" value="ECO:0007669"/>
    <property type="project" value="UniProtKB-SubCell"/>
</dbReference>
<dbReference type="InterPro" id="IPR042536">
    <property type="entry name" value="TFIIIC_tauA_Sfc1"/>
</dbReference>
<keyword evidence="10" id="KW-1185">Reference proteome</keyword>
<proteinExistence type="predicted"/>
<evidence type="ECO:0000256" key="4">
    <source>
        <dbReference type="ARBA" id="ARBA00023242"/>
    </source>
</evidence>
<feature type="domain" description="Transcription factor IIIC subunit 5 HTH" evidence="6">
    <location>
        <begin position="113"/>
        <end position="260"/>
    </location>
</feature>
<dbReference type="InterPro" id="IPR040454">
    <property type="entry name" value="TF_IIIC_Tfc1/Sfc1"/>
</dbReference>
<reference evidence="9 11" key="2">
    <citation type="submission" date="2018-03" db="EMBL/GenBank/DDBJ databases">
        <authorList>
            <person name="Fogelqvist J."/>
        </authorList>
    </citation>
    <scope>NUCLEOTIDE SEQUENCE [LARGE SCALE GENOMIC DNA]</scope>
</reference>
<dbReference type="Proteomes" id="UP000290189">
    <property type="component" value="Unassembled WGS sequence"/>
</dbReference>
<keyword evidence="9" id="KW-0496">Mitochondrion</keyword>
<dbReference type="EMBL" id="CDSF01000155">
    <property type="protein sequence ID" value="CEP03738.1"/>
    <property type="molecule type" value="Genomic_DNA"/>
</dbReference>
<dbReference type="EMBL" id="OVEO01000012">
    <property type="protein sequence ID" value="SPQ99698.1"/>
    <property type="molecule type" value="Genomic_DNA"/>
</dbReference>